<sequence>LFVVDSQNVLGKSVKEAGSYNVKILPDSEYKKTKEKNKDMATFNYEVIDGKYKGGKILYNNVVWDNEDIELSTKRFNTILTAIGVPDGTAIDSIQQLVNAAKGKTLNITVDWEHSDYNDRWNLSVKAYNKLDEEGSKPNGVERPNGKEANKNTFAQSHSNDPFASSSTIDISDDDFPF</sequence>
<name>A0A5N0YFE5_9ENTE</name>
<gene>
    <name evidence="2" type="ORF">F6X95_14815</name>
</gene>
<feature type="non-terminal residue" evidence="2">
    <location>
        <position position="1"/>
    </location>
</feature>
<accession>A0A5N0YFE5</accession>
<comment type="caution">
    <text evidence="2">The sequence shown here is derived from an EMBL/GenBank/DDBJ whole genome shotgun (WGS) entry which is preliminary data.</text>
</comment>
<organism evidence="2 3">
    <name type="scientific">Enterococcus durans</name>
    <dbReference type="NCBI Taxonomy" id="53345"/>
    <lineage>
        <taxon>Bacteria</taxon>
        <taxon>Bacillati</taxon>
        <taxon>Bacillota</taxon>
        <taxon>Bacilli</taxon>
        <taxon>Lactobacillales</taxon>
        <taxon>Enterococcaceae</taxon>
        <taxon>Enterococcus</taxon>
    </lineage>
</organism>
<dbReference type="RefSeq" id="WP_151026751.1">
    <property type="nucleotide sequence ID" value="NZ_VYUL01000044.1"/>
</dbReference>
<feature type="compositionally biased region" description="Polar residues" evidence="1">
    <location>
        <begin position="151"/>
        <end position="164"/>
    </location>
</feature>
<dbReference type="Pfam" id="PF05037">
    <property type="entry name" value="DUF669"/>
    <property type="match status" value="1"/>
</dbReference>
<dbReference type="InterPro" id="IPR007731">
    <property type="entry name" value="DUF669"/>
</dbReference>
<evidence type="ECO:0000313" key="2">
    <source>
        <dbReference type="EMBL" id="KAA9201681.1"/>
    </source>
</evidence>
<protein>
    <submittedName>
        <fullName evidence="2">DUF669 domain-containing protein</fullName>
    </submittedName>
</protein>
<evidence type="ECO:0000256" key="1">
    <source>
        <dbReference type="SAM" id="MobiDB-lite"/>
    </source>
</evidence>
<feature type="region of interest" description="Disordered" evidence="1">
    <location>
        <begin position="132"/>
        <end position="178"/>
    </location>
</feature>
<dbReference type="AlphaFoldDB" id="A0A5N0YFE5"/>
<dbReference type="EMBL" id="VYUT01000082">
    <property type="protein sequence ID" value="KAA9201681.1"/>
    <property type="molecule type" value="Genomic_DNA"/>
</dbReference>
<evidence type="ECO:0000313" key="3">
    <source>
        <dbReference type="Proteomes" id="UP000326078"/>
    </source>
</evidence>
<reference evidence="2 3" key="1">
    <citation type="submission" date="2019-09" db="EMBL/GenBank/DDBJ databases">
        <title>Vancomyinc resistant enterococci isolated from farm animals in Switzerland.</title>
        <authorList>
            <person name="Stevens M.J.A."/>
            <person name="Stephan R."/>
            <person name="Morach M."/>
            <person name="Nuesch-Inderbinen M."/>
        </authorList>
    </citation>
    <scope>NUCLEOTIDE SEQUENCE [LARGE SCALE GENOMIC DNA]</scope>
    <source>
        <strain evidence="2 3">GH27</strain>
    </source>
</reference>
<dbReference type="Proteomes" id="UP000326078">
    <property type="component" value="Unassembled WGS sequence"/>
</dbReference>
<proteinExistence type="predicted"/>